<reference evidence="1 2" key="1">
    <citation type="submission" date="2020-08" db="EMBL/GenBank/DDBJ databases">
        <title>Sequencing the genomes of 1000 actinobacteria strains.</title>
        <authorList>
            <person name="Klenk H.-P."/>
        </authorList>
    </citation>
    <scope>NUCLEOTIDE SEQUENCE [LARGE SCALE GENOMIC DNA]</scope>
    <source>
        <strain evidence="1 2">DSM 45823</strain>
    </source>
</reference>
<dbReference type="Gene3D" id="1.10.620.20">
    <property type="entry name" value="Ribonucleotide Reductase, subunit A"/>
    <property type="match status" value="1"/>
</dbReference>
<accession>A0A7W3R925</accession>
<dbReference type="InterPro" id="IPR025859">
    <property type="entry name" value="AurF/CmlI"/>
</dbReference>
<evidence type="ECO:0000313" key="1">
    <source>
        <dbReference type="EMBL" id="MBA9004292.1"/>
    </source>
</evidence>
<evidence type="ECO:0000313" key="2">
    <source>
        <dbReference type="Proteomes" id="UP000539313"/>
    </source>
</evidence>
<proteinExistence type="predicted"/>
<dbReference type="AlphaFoldDB" id="A0A7W3R925"/>
<dbReference type="GO" id="GO:0016491">
    <property type="term" value="F:oxidoreductase activity"/>
    <property type="evidence" value="ECO:0007669"/>
    <property type="project" value="InterPro"/>
</dbReference>
<dbReference type="Proteomes" id="UP000539313">
    <property type="component" value="Unassembled WGS sequence"/>
</dbReference>
<keyword evidence="2" id="KW-1185">Reference proteome</keyword>
<organism evidence="1 2">
    <name type="scientific">Thermomonospora cellulosilytica</name>
    <dbReference type="NCBI Taxonomy" id="1411118"/>
    <lineage>
        <taxon>Bacteria</taxon>
        <taxon>Bacillati</taxon>
        <taxon>Actinomycetota</taxon>
        <taxon>Actinomycetes</taxon>
        <taxon>Streptosporangiales</taxon>
        <taxon>Thermomonosporaceae</taxon>
        <taxon>Thermomonospora</taxon>
    </lineage>
</organism>
<dbReference type="Pfam" id="PF11583">
    <property type="entry name" value="AurF"/>
    <property type="match status" value="1"/>
</dbReference>
<dbReference type="EMBL" id="JACJII010000001">
    <property type="protein sequence ID" value="MBA9004292.1"/>
    <property type="molecule type" value="Genomic_DNA"/>
</dbReference>
<gene>
    <name evidence="1" type="ORF">HNR21_003174</name>
</gene>
<dbReference type="InterPro" id="IPR012348">
    <property type="entry name" value="RNR-like"/>
</dbReference>
<sequence length="330" mass="38239">MTAPPARTAEVKDRTSYFGVIERLNKASVDKHWEAYADIPWDDPDHQVDPDDPRFVLSPVMDPLGRTEWYRSQPPQIQAQIGLWRVATAMKVGLQFENLLKRGLLNYAYWLPNGRPEFRYVLHETTEECHHAMMFQEFVNRTGMPIRGMPRSLTLIAQSAPWIPLISTELFFVFVLGGEDPIDHVQRKSLKEGHIRHPLQETIMKIHIAEEARHISFARHFLRHRVPRISAARRRFLSIMTPIVLGVMARIMLCPPGPMVRHFGIPREVVKEAYRSPEFRAELRDCIAKTRDLAHELGLVNPVSKRLWQAFGIWDEPRPAKARRTRTQAA</sequence>
<protein>
    <recommendedName>
        <fullName evidence="3">p-aminobenzoate N-oxygenase AurF</fullName>
    </recommendedName>
</protein>
<name>A0A7W3R925_9ACTN</name>
<dbReference type="RefSeq" id="WP_182705811.1">
    <property type="nucleotide sequence ID" value="NZ_JACJII010000001.1"/>
</dbReference>
<comment type="caution">
    <text evidence="1">The sequence shown here is derived from an EMBL/GenBank/DDBJ whole genome shotgun (WGS) entry which is preliminary data.</text>
</comment>
<evidence type="ECO:0008006" key="3">
    <source>
        <dbReference type="Google" id="ProtNLM"/>
    </source>
</evidence>